<dbReference type="Pfam" id="PF01381">
    <property type="entry name" value="HTH_3"/>
    <property type="match status" value="1"/>
</dbReference>
<dbReference type="CDD" id="cd00093">
    <property type="entry name" value="HTH_XRE"/>
    <property type="match status" value="1"/>
</dbReference>
<keyword evidence="3" id="KW-1185">Reference proteome</keyword>
<protein>
    <recommendedName>
        <fullName evidence="1">HTH cro/C1-type domain-containing protein</fullName>
    </recommendedName>
</protein>
<reference evidence="2 3" key="1">
    <citation type="journal article" date="2019" name="Int. J. Syst. Evol. Microbiol.">
        <title>The Global Catalogue of Microorganisms (GCM) 10K type strain sequencing project: providing services to taxonomists for standard genome sequencing and annotation.</title>
        <authorList>
            <consortium name="The Broad Institute Genomics Platform"/>
            <consortium name="The Broad Institute Genome Sequencing Center for Infectious Disease"/>
            <person name="Wu L."/>
            <person name="Ma J."/>
        </authorList>
    </citation>
    <scope>NUCLEOTIDE SEQUENCE [LARGE SCALE GENOMIC DNA]</scope>
    <source>
        <strain evidence="2 3">JCM 13004</strain>
    </source>
</reference>
<dbReference type="Gene3D" id="1.10.260.40">
    <property type="entry name" value="lambda repressor-like DNA-binding domains"/>
    <property type="match status" value="1"/>
</dbReference>
<evidence type="ECO:0000313" key="3">
    <source>
        <dbReference type="Proteomes" id="UP001500037"/>
    </source>
</evidence>
<name>A0ABN1W6M7_9ACTN</name>
<evidence type="ECO:0000313" key="2">
    <source>
        <dbReference type="EMBL" id="GAA1237497.1"/>
    </source>
</evidence>
<feature type="domain" description="HTH cro/C1-type" evidence="1">
    <location>
        <begin position="44"/>
        <end position="81"/>
    </location>
</feature>
<gene>
    <name evidence="2" type="ORF">GCM10009665_29580</name>
</gene>
<dbReference type="RefSeq" id="WP_344442003.1">
    <property type="nucleotide sequence ID" value="NZ_BAAALF010000042.1"/>
</dbReference>
<organism evidence="2 3">
    <name type="scientific">Kitasatospora nipponensis</name>
    <dbReference type="NCBI Taxonomy" id="258049"/>
    <lineage>
        <taxon>Bacteria</taxon>
        <taxon>Bacillati</taxon>
        <taxon>Actinomycetota</taxon>
        <taxon>Actinomycetes</taxon>
        <taxon>Kitasatosporales</taxon>
        <taxon>Streptomycetaceae</taxon>
        <taxon>Kitasatospora</taxon>
    </lineage>
</organism>
<dbReference type="InterPro" id="IPR001387">
    <property type="entry name" value="Cro/C1-type_HTH"/>
</dbReference>
<accession>A0ABN1W6M7</accession>
<sequence>MGAIQLRLNHLFDTCPHPAGRQLTNQEVADRTLEYATQAGEPSAGVSASLIQKLRSGAKDNPTASTLKALAKAFGVRASYFIDDDPPSTPEPTTPATTEDLEQLVKDASVRNLALRADGLSQATLDTIALLIERARALEGLEEGPTRSS</sequence>
<dbReference type="InterPro" id="IPR010982">
    <property type="entry name" value="Lambda_DNA-bd_dom_sf"/>
</dbReference>
<proteinExistence type="predicted"/>
<dbReference type="PROSITE" id="PS50943">
    <property type="entry name" value="HTH_CROC1"/>
    <property type="match status" value="1"/>
</dbReference>
<dbReference type="SUPFAM" id="SSF47413">
    <property type="entry name" value="lambda repressor-like DNA-binding domains"/>
    <property type="match status" value="1"/>
</dbReference>
<comment type="caution">
    <text evidence="2">The sequence shown here is derived from an EMBL/GenBank/DDBJ whole genome shotgun (WGS) entry which is preliminary data.</text>
</comment>
<dbReference type="Proteomes" id="UP001500037">
    <property type="component" value="Unassembled WGS sequence"/>
</dbReference>
<evidence type="ECO:0000259" key="1">
    <source>
        <dbReference type="PROSITE" id="PS50943"/>
    </source>
</evidence>
<dbReference type="EMBL" id="BAAALF010000042">
    <property type="protein sequence ID" value="GAA1237497.1"/>
    <property type="molecule type" value="Genomic_DNA"/>
</dbReference>